<comment type="cofactor">
    <cofactor evidence="1 13">
        <name>Mg(2+)</name>
        <dbReference type="ChEBI" id="CHEBI:18420"/>
    </cofactor>
</comment>
<gene>
    <name evidence="16" type="ORF">D5R81_08155</name>
</gene>
<dbReference type="GO" id="GO:0047631">
    <property type="term" value="F:ADP-ribose diphosphatase activity"/>
    <property type="evidence" value="ECO:0007669"/>
    <property type="project" value="UniProtKB-EC"/>
</dbReference>
<feature type="binding site" evidence="13">
    <location>
        <position position="161"/>
    </location>
    <ligand>
        <name>Mg(2+)</name>
        <dbReference type="ChEBI" id="CHEBI:18420"/>
        <label>1</label>
    </ligand>
</feature>
<dbReference type="PANTHER" id="PTHR11839:SF5">
    <property type="entry name" value="ADP-RIBOSE PYROPHOSPHATASE"/>
    <property type="match status" value="1"/>
</dbReference>
<dbReference type="SUPFAM" id="SSF55811">
    <property type="entry name" value="Nudix"/>
    <property type="match status" value="1"/>
</dbReference>
<comment type="function">
    <text evidence="8">Acts on ADP-mannose and ADP-glucose as well as ADP-ribose. Prevents glycogen biosynthesis. The reaction catalyzed by this enzyme is a limiting step of the gluconeogenic process.</text>
</comment>
<dbReference type="EMBL" id="QYYH01000040">
    <property type="protein sequence ID" value="RJY17474.1"/>
    <property type="molecule type" value="Genomic_DNA"/>
</dbReference>
<keyword evidence="17" id="KW-1185">Reference proteome</keyword>
<evidence type="ECO:0000256" key="8">
    <source>
        <dbReference type="ARBA" id="ARBA00025164"/>
    </source>
</evidence>
<evidence type="ECO:0000313" key="16">
    <source>
        <dbReference type="EMBL" id="RJY17474.1"/>
    </source>
</evidence>
<dbReference type="InterPro" id="IPR004385">
    <property type="entry name" value="NDP_pyrophosphatase"/>
</dbReference>
<dbReference type="GO" id="GO:0005829">
    <property type="term" value="C:cytosol"/>
    <property type="evidence" value="ECO:0007669"/>
    <property type="project" value="TreeGrafter"/>
</dbReference>
<evidence type="ECO:0000256" key="11">
    <source>
        <dbReference type="ARBA" id="ARBA00033056"/>
    </source>
</evidence>
<accession>A0A3A6TTC9</accession>
<sequence>MTRLTSQFNYTHVQLIEKKTVFKGFFKVDEYCFKHRLFAGGWSQPIRREVFERGDAVVVLPYDPVTDKVILIEQIRIPSLREKGTPWMFELVAGMVDKHRQPEQVANDELFEEAGVKANSLIPISQIFASPGGTTELFYFYWASVNANDAKGIHGLDIENEDIRVHAIDRESAYRMVKSGEISNAASVIGLQWLQLNYQDLT</sequence>
<dbReference type="GO" id="GO:0019144">
    <property type="term" value="F:ADP-sugar diphosphatase activity"/>
    <property type="evidence" value="ECO:0007669"/>
    <property type="project" value="TreeGrafter"/>
</dbReference>
<dbReference type="RefSeq" id="WP_121853161.1">
    <property type="nucleotide sequence ID" value="NZ_CP037952.1"/>
</dbReference>
<evidence type="ECO:0000256" key="5">
    <source>
        <dbReference type="ARBA" id="ARBA00022723"/>
    </source>
</evidence>
<feature type="binding site" evidence="13">
    <location>
        <position position="109"/>
    </location>
    <ligand>
        <name>Mg(2+)</name>
        <dbReference type="ChEBI" id="CHEBI:18420"/>
        <label>1</label>
    </ligand>
</feature>
<dbReference type="GO" id="GO:0019693">
    <property type="term" value="P:ribose phosphate metabolic process"/>
    <property type="evidence" value="ECO:0007669"/>
    <property type="project" value="TreeGrafter"/>
</dbReference>
<name>A0A3A6TTC9_9GAMM</name>
<evidence type="ECO:0000313" key="17">
    <source>
        <dbReference type="Proteomes" id="UP000273022"/>
    </source>
</evidence>
<feature type="short sequence motif" description="Nudix box" evidence="14">
    <location>
        <begin position="94"/>
        <end position="116"/>
    </location>
</feature>
<evidence type="ECO:0000256" key="9">
    <source>
        <dbReference type="ARBA" id="ARBA00030162"/>
    </source>
</evidence>
<evidence type="ECO:0000256" key="4">
    <source>
        <dbReference type="ARBA" id="ARBA00013297"/>
    </source>
</evidence>
<evidence type="ECO:0000256" key="3">
    <source>
        <dbReference type="ARBA" id="ARBA00012453"/>
    </source>
</evidence>
<keyword evidence="5 13" id="KW-0479">Metal-binding</keyword>
<evidence type="ECO:0000256" key="6">
    <source>
        <dbReference type="ARBA" id="ARBA00022801"/>
    </source>
</evidence>
<dbReference type="Pfam" id="PF00293">
    <property type="entry name" value="NUDIX"/>
    <property type="match status" value="1"/>
</dbReference>
<comment type="similarity">
    <text evidence="2">Belongs to the Nudix hydrolase family. NudF subfamily.</text>
</comment>
<evidence type="ECO:0000256" key="13">
    <source>
        <dbReference type="PIRSR" id="PIRSR604385-2"/>
    </source>
</evidence>
<comment type="catalytic activity">
    <reaction evidence="12">
        <text>ADP-D-ribose + H2O = D-ribose 5-phosphate + AMP + 2 H(+)</text>
        <dbReference type="Rhea" id="RHEA:10412"/>
        <dbReference type="ChEBI" id="CHEBI:15377"/>
        <dbReference type="ChEBI" id="CHEBI:15378"/>
        <dbReference type="ChEBI" id="CHEBI:57967"/>
        <dbReference type="ChEBI" id="CHEBI:78346"/>
        <dbReference type="ChEBI" id="CHEBI:456215"/>
        <dbReference type="EC" id="3.6.1.13"/>
    </reaction>
</comment>
<dbReference type="InterPro" id="IPR000086">
    <property type="entry name" value="NUDIX_hydrolase_dom"/>
</dbReference>
<dbReference type="OrthoDB" id="5292471at2"/>
<reference evidence="16 17" key="1">
    <citation type="submission" date="2018-09" db="EMBL/GenBank/DDBJ databases">
        <title>Phylogeny of the Shewanellaceae, and recommendation for two new genera, Pseudoshewanella and Parashewanella.</title>
        <authorList>
            <person name="Wang G."/>
        </authorList>
    </citation>
    <scope>NUCLEOTIDE SEQUENCE [LARGE SCALE GENOMIC DNA]</scope>
    <source>
        <strain evidence="16 17">KCTC 22492</strain>
    </source>
</reference>
<feature type="binding site" evidence="13">
    <location>
        <position position="93"/>
    </location>
    <ligand>
        <name>Mg(2+)</name>
        <dbReference type="ChEBI" id="CHEBI:18420"/>
        <label>1</label>
    </ligand>
</feature>
<dbReference type="Gene3D" id="3.90.79.10">
    <property type="entry name" value="Nucleoside Triphosphate Pyrophosphohydrolase"/>
    <property type="match status" value="1"/>
</dbReference>
<proteinExistence type="inferred from homology"/>
<dbReference type="Proteomes" id="UP000273022">
    <property type="component" value="Unassembled WGS sequence"/>
</dbReference>
<feature type="binding site" evidence="13">
    <location>
        <position position="113"/>
    </location>
    <ligand>
        <name>Mg(2+)</name>
        <dbReference type="ChEBI" id="CHEBI:18420"/>
        <label>1</label>
    </ligand>
</feature>
<dbReference type="GO" id="GO:0006753">
    <property type="term" value="P:nucleoside phosphate metabolic process"/>
    <property type="evidence" value="ECO:0007669"/>
    <property type="project" value="TreeGrafter"/>
</dbReference>
<feature type="domain" description="Nudix hydrolase" evidence="15">
    <location>
        <begin position="52"/>
        <end position="190"/>
    </location>
</feature>
<evidence type="ECO:0000256" key="1">
    <source>
        <dbReference type="ARBA" id="ARBA00001946"/>
    </source>
</evidence>
<evidence type="ECO:0000256" key="7">
    <source>
        <dbReference type="ARBA" id="ARBA00022842"/>
    </source>
</evidence>
<comment type="caution">
    <text evidence="16">The sequence shown here is derived from an EMBL/GenBank/DDBJ whole genome shotgun (WGS) entry which is preliminary data.</text>
</comment>
<dbReference type="InterPro" id="IPR015797">
    <property type="entry name" value="NUDIX_hydrolase-like_dom_sf"/>
</dbReference>
<dbReference type="PROSITE" id="PS51462">
    <property type="entry name" value="NUDIX"/>
    <property type="match status" value="1"/>
</dbReference>
<dbReference type="AlphaFoldDB" id="A0A3A6TTC9"/>
<dbReference type="GO" id="GO:0046872">
    <property type="term" value="F:metal ion binding"/>
    <property type="evidence" value="ECO:0007669"/>
    <property type="project" value="UniProtKB-KW"/>
</dbReference>
<dbReference type="CDD" id="cd24155">
    <property type="entry name" value="NUDIX_ADPRase"/>
    <property type="match status" value="1"/>
</dbReference>
<dbReference type="NCBIfam" id="TIGR00052">
    <property type="entry name" value="nudix-type nucleoside diphosphatase, YffH/AdpP family"/>
    <property type="match status" value="1"/>
</dbReference>
<evidence type="ECO:0000256" key="12">
    <source>
        <dbReference type="ARBA" id="ARBA00049546"/>
    </source>
</evidence>
<protein>
    <recommendedName>
        <fullName evidence="4">ADP-ribose pyrophosphatase</fullName>
        <ecNumber evidence="3">3.6.1.13</ecNumber>
    </recommendedName>
    <alternativeName>
        <fullName evidence="9">ADP-ribose diphosphatase</fullName>
    </alternativeName>
    <alternativeName>
        <fullName evidence="11">ADP-ribose phosphohydrolase</fullName>
    </alternativeName>
    <alternativeName>
        <fullName evidence="10">Adenosine diphosphoribose pyrophosphatase</fullName>
    </alternativeName>
</protein>
<evidence type="ECO:0000259" key="15">
    <source>
        <dbReference type="PROSITE" id="PS51462"/>
    </source>
</evidence>
<evidence type="ECO:0000256" key="14">
    <source>
        <dbReference type="PIRSR" id="PIRSR604385-3"/>
    </source>
</evidence>
<dbReference type="EC" id="3.6.1.13" evidence="3"/>
<evidence type="ECO:0000256" key="10">
    <source>
        <dbReference type="ARBA" id="ARBA00030308"/>
    </source>
</evidence>
<dbReference type="PANTHER" id="PTHR11839">
    <property type="entry name" value="UDP/ADP-SUGAR PYROPHOSPHATASE"/>
    <property type="match status" value="1"/>
</dbReference>
<evidence type="ECO:0000256" key="2">
    <source>
        <dbReference type="ARBA" id="ARBA00007482"/>
    </source>
</evidence>
<keyword evidence="6" id="KW-0378">Hydrolase</keyword>
<organism evidence="16 17">
    <name type="scientific">Parashewanella spongiae</name>
    <dbReference type="NCBI Taxonomy" id="342950"/>
    <lineage>
        <taxon>Bacteria</taxon>
        <taxon>Pseudomonadati</taxon>
        <taxon>Pseudomonadota</taxon>
        <taxon>Gammaproteobacteria</taxon>
        <taxon>Alteromonadales</taxon>
        <taxon>Shewanellaceae</taxon>
        <taxon>Parashewanella</taxon>
    </lineage>
</organism>
<keyword evidence="7 13" id="KW-0460">Magnesium</keyword>